<proteinExistence type="predicted"/>
<reference evidence="1 2" key="1">
    <citation type="submission" date="2015-07" db="EMBL/GenBank/DDBJ databases">
        <authorList>
            <consortium name="Pathogen Informatics"/>
        </authorList>
    </citation>
    <scope>NUCLEOTIDE SEQUENCE [LARGE SCALE GENOMIC DNA]</scope>
    <source>
        <strain evidence="1 2">A316</strain>
    </source>
</reference>
<sequence>MVMQFITLFQSTQDGDGIFHRGLIHQHFLEAAL</sequence>
<organism evidence="1 2">
    <name type="scientific">Vibrio cholerae</name>
    <dbReference type="NCBI Taxonomy" id="666"/>
    <lineage>
        <taxon>Bacteria</taxon>
        <taxon>Pseudomonadati</taxon>
        <taxon>Pseudomonadota</taxon>
        <taxon>Gammaproteobacteria</taxon>
        <taxon>Vibrionales</taxon>
        <taxon>Vibrionaceae</taxon>
        <taxon>Vibrio</taxon>
    </lineage>
</organism>
<dbReference type="AlphaFoldDB" id="A0A656ARI9"/>
<evidence type="ECO:0000313" key="1">
    <source>
        <dbReference type="EMBL" id="CSD29495.1"/>
    </source>
</evidence>
<dbReference type="EMBL" id="CWQY01000046">
    <property type="protein sequence ID" value="CSD29495.1"/>
    <property type="molecule type" value="Genomic_DNA"/>
</dbReference>
<evidence type="ECO:0000313" key="2">
    <source>
        <dbReference type="Proteomes" id="UP000041770"/>
    </source>
</evidence>
<gene>
    <name evidence="1" type="ORF">ERS013200_03811</name>
</gene>
<protein>
    <submittedName>
        <fullName evidence="1">Uncharacterized protein</fullName>
    </submittedName>
</protein>
<accession>A0A656ARI9</accession>
<dbReference type="Proteomes" id="UP000041770">
    <property type="component" value="Unassembled WGS sequence"/>
</dbReference>
<name>A0A656ARI9_VIBCL</name>